<keyword evidence="3" id="KW-1185">Reference proteome</keyword>
<feature type="compositionally biased region" description="Basic and acidic residues" evidence="1">
    <location>
        <begin position="35"/>
        <end position="50"/>
    </location>
</feature>
<evidence type="ECO:0000313" key="2">
    <source>
        <dbReference type="EMBL" id="KAK3936917.1"/>
    </source>
</evidence>
<evidence type="ECO:0000313" key="3">
    <source>
        <dbReference type="Proteomes" id="UP001303473"/>
    </source>
</evidence>
<feature type="region of interest" description="Disordered" evidence="1">
    <location>
        <begin position="23"/>
        <end position="205"/>
    </location>
</feature>
<gene>
    <name evidence="2" type="ORF">QBC46DRAFT_411612</name>
</gene>
<dbReference type="Proteomes" id="UP001303473">
    <property type="component" value="Unassembled WGS sequence"/>
</dbReference>
<proteinExistence type="predicted"/>
<dbReference type="EMBL" id="MU853868">
    <property type="protein sequence ID" value="KAK3936917.1"/>
    <property type="molecule type" value="Genomic_DNA"/>
</dbReference>
<organism evidence="2 3">
    <name type="scientific">Diplogelasinospora grovesii</name>
    <dbReference type="NCBI Taxonomy" id="303347"/>
    <lineage>
        <taxon>Eukaryota</taxon>
        <taxon>Fungi</taxon>
        <taxon>Dikarya</taxon>
        <taxon>Ascomycota</taxon>
        <taxon>Pezizomycotina</taxon>
        <taxon>Sordariomycetes</taxon>
        <taxon>Sordariomycetidae</taxon>
        <taxon>Sordariales</taxon>
        <taxon>Diplogelasinosporaceae</taxon>
        <taxon>Diplogelasinospora</taxon>
    </lineage>
</organism>
<dbReference type="AlphaFoldDB" id="A0AAN6S0Q4"/>
<name>A0AAN6S0Q4_9PEZI</name>
<protein>
    <submittedName>
        <fullName evidence="2">Uncharacterized protein</fullName>
    </submittedName>
</protein>
<reference evidence="3" key="1">
    <citation type="journal article" date="2023" name="Mol. Phylogenet. Evol.">
        <title>Genome-scale phylogeny and comparative genomics of the fungal order Sordariales.</title>
        <authorList>
            <person name="Hensen N."/>
            <person name="Bonometti L."/>
            <person name="Westerberg I."/>
            <person name="Brannstrom I.O."/>
            <person name="Guillou S."/>
            <person name="Cros-Aarteil S."/>
            <person name="Calhoun S."/>
            <person name="Haridas S."/>
            <person name="Kuo A."/>
            <person name="Mondo S."/>
            <person name="Pangilinan J."/>
            <person name="Riley R."/>
            <person name="LaButti K."/>
            <person name="Andreopoulos B."/>
            <person name="Lipzen A."/>
            <person name="Chen C."/>
            <person name="Yan M."/>
            <person name="Daum C."/>
            <person name="Ng V."/>
            <person name="Clum A."/>
            <person name="Steindorff A."/>
            <person name="Ohm R.A."/>
            <person name="Martin F."/>
            <person name="Silar P."/>
            <person name="Natvig D.O."/>
            <person name="Lalanne C."/>
            <person name="Gautier V."/>
            <person name="Ament-Velasquez S.L."/>
            <person name="Kruys A."/>
            <person name="Hutchinson M.I."/>
            <person name="Powell A.J."/>
            <person name="Barry K."/>
            <person name="Miller A.N."/>
            <person name="Grigoriev I.V."/>
            <person name="Debuchy R."/>
            <person name="Gladieux P."/>
            <person name="Hiltunen Thoren M."/>
            <person name="Johannesson H."/>
        </authorList>
    </citation>
    <scope>NUCLEOTIDE SEQUENCE [LARGE SCALE GENOMIC DNA]</scope>
    <source>
        <strain evidence="3">CBS 340.73</strain>
    </source>
</reference>
<feature type="compositionally biased region" description="Pro residues" evidence="1">
    <location>
        <begin position="108"/>
        <end position="175"/>
    </location>
</feature>
<sequence length="283" mass="30817">MGGSQRPRSQAVFVYPPIASALLEQHIPPSPSPHQPHESTQEPLKPDSRLHASLTRPLRLSTKLRGQRVRHSRQPNRFPGLNSYPYRPLNPNKGHRRRRQYRMSFTSLPPPPSSPPPPPPSSSSLPTPPPTPPHPGPQPQPQQQPPPGPLPPTPPPSPGPPAPAPPLPAPPPPSNVSPVATYHLPLPPPHHHSPPQIQPADSPGNCSLLITHLPPGIQNRPAPHEHPRLWRCILRVPLARPYLPALPPAGRFMEKAAITFLFTTRSVHNASMTPPAANNNLTP</sequence>
<accession>A0AAN6S0Q4</accession>
<feature type="compositionally biased region" description="Basic residues" evidence="1">
    <location>
        <begin position="65"/>
        <end position="74"/>
    </location>
</feature>
<evidence type="ECO:0000256" key="1">
    <source>
        <dbReference type="SAM" id="MobiDB-lite"/>
    </source>
</evidence>
<dbReference type="PRINTS" id="PR01217">
    <property type="entry name" value="PRICHEXTENSN"/>
</dbReference>
<comment type="caution">
    <text evidence="2">The sequence shown here is derived from an EMBL/GenBank/DDBJ whole genome shotgun (WGS) entry which is preliminary data.</text>
</comment>